<evidence type="ECO:0000313" key="2">
    <source>
        <dbReference type="EMBL" id="VVE41136.1"/>
    </source>
</evidence>
<feature type="region of interest" description="Disordered" evidence="1">
    <location>
        <begin position="1"/>
        <end position="161"/>
    </location>
</feature>
<evidence type="ECO:0000256" key="1">
    <source>
        <dbReference type="SAM" id="MobiDB-lite"/>
    </source>
</evidence>
<protein>
    <submittedName>
        <fullName evidence="2">Uncharacterized protein</fullName>
    </submittedName>
</protein>
<sequence>MQVALIKPPAPPAPPASRSPALHSPSVAEAPRRGGTPAELRAPALAIPQRQTPSPPIPTTPAQPAQGQGRPAPTLSAPILDWRADIARDAAARPSSNASSPVASTERAITDQSQRAAPRDTPSAQGNVAQRAFEREFGAGQAAVSGLKASREGGNPLGTRECIEMNGKKLCSRQRNRAGDIDPFMKRERLFAPDIGAR</sequence>
<dbReference type="EMBL" id="CABPRW010000011">
    <property type="protein sequence ID" value="VVE41136.1"/>
    <property type="molecule type" value="Genomic_DNA"/>
</dbReference>
<proteinExistence type="predicted"/>
<feature type="compositionally biased region" description="Pro residues" evidence="1">
    <location>
        <begin position="8"/>
        <end position="17"/>
    </location>
</feature>
<dbReference type="Proteomes" id="UP000382577">
    <property type="component" value="Unassembled WGS sequence"/>
</dbReference>
<name>A0A5E4XXM9_9BURK</name>
<organism evidence="2 3">
    <name type="scientific">Pandoraea fibrosis</name>
    <dbReference type="NCBI Taxonomy" id="1891094"/>
    <lineage>
        <taxon>Bacteria</taxon>
        <taxon>Pseudomonadati</taxon>
        <taxon>Pseudomonadota</taxon>
        <taxon>Betaproteobacteria</taxon>
        <taxon>Burkholderiales</taxon>
        <taxon>Burkholderiaceae</taxon>
        <taxon>Pandoraea</taxon>
    </lineage>
</organism>
<feature type="compositionally biased region" description="Basic and acidic residues" evidence="1">
    <location>
        <begin position="82"/>
        <end position="91"/>
    </location>
</feature>
<gene>
    <name evidence="2" type="ORF">PFI31113_04131</name>
</gene>
<dbReference type="AlphaFoldDB" id="A0A5E4XXM9"/>
<reference evidence="2 3" key="1">
    <citation type="submission" date="2019-08" db="EMBL/GenBank/DDBJ databases">
        <authorList>
            <person name="Peeters C."/>
        </authorList>
    </citation>
    <scope>NUCLEOTIDE SEQUENCE [LARGE SCALE GENOMIC DNA]</scope>
    <source>
        <strain evidence="2 3">LMG 31113</strain>
    </source>
</reference>
<feature type="compositionally biased region" description="Low complexity" evidence="1">
    <location>
        <begin position="92"/>
        <end position="104"/>
    </location>
</feature>
<accession>A0A5E4XXM9</accession>
<evidence type="ECO:0000313" key="3">
    <source>
        <dbReference type="Proteomes" id="UP000382577"/>
    </source>
</evidence>